<evidence type="ECO:0000313" key="2">
    <source>
        <dbReference type="EMBL" id="ACT58173.1"/>
    </source>
</evidence>
<protein>
    <submittedName>
        <fullName evidence="2">Outer membrane protein domain-containing protein</fullName>
    </submittedName>
</protein>
<dbReference type="TCDB" id="1.B.63.1.4">
    <property type="family name" value="the imipenum resistance-associated porin, caro (caro) family"/>
</dbReference>
<keyword evidence="1" id="KW-0732">Signal</keyword>
<dbReference type="STRING" id="582402.Hbal_0471"/>
<dbReference type="HOGENOM" id="CLU_055789_3_0_5"/>
<organism evidence="2 3">
    <name type="scientific">Hirschia baltica (strain ATCC 49814 / DSM 5838 / IFAM 1418)</name>
    <dbReference type="NCBI Taxonomy" id="582402"/>
    <lineage>
        <taxon>Bacteria</taxon>
        <taxon>Pseudomonadati</taxon>
        <taxon>Pseudomonadota</taxon>
        <taxon>Alphaproteobacteria</taxon>
        <taxon>Hyphomonadales</taxon>
        <taxon>Hyphomonadaceae</taxon>
        <taxon>Hirschia</taxon>
    </lineage>
</organism>
<dbReference type="RefSeq" id="WP_015826323.1">
    <property type="nucleotide sequence ID" value="NC_012982.1"/>
</dbReference>
<feature type="signal peptide" evidence="1">
    <location>
        <begin position="1"/>
        <end position="24"/>
    </location>
</feature>
<reference evidence="3" key="1">
    <citation type="journal article" date="2011" name="J. Bacteriol.">
        <title>Genome sequences of eight morphologically diverse alphaproteobacteria.</title>
        <authorList>
            <consortium name="US DOE Joint Genome Institute"/>
            <person name="Brown P.J."/>
            <person name="Kysela D.T."/>
            <person name="Buechlein A."/>
            <person name="Hemmerich C."/>
            <person name="Brun Y.V."/>
        </authorList>
    </citation>
    <scope>NUCLEOTIDE SEQUENCE [LARGE SCALE GENOMIC DNA]</scope>
    <source>
        <strain evidence="3">ATCC 49814 / DSM 5838 / IFAM 1418</strain>
    </source>
</reference>
<sequence>MLKSTTCLMAGVTLATILPLSANAETNWAVSGGLGTLGGNAEIKVQLNDYFDVRGGYNYFTVDVDETYSGITYEGDLDMSGLGAYIDLRPFKNSFILSAGAHFGDKLIDLEARSNENISIGDQVFTPAQAGVLDLKAELTNPTPFLGLGYDSTFQNDGPWGVKLLVGSLFTGEADVTLESRDGLFSTDPTFLAELEKERLKIEEDAEDFKFYPVVQAGLSYRF</sequence>
<name>C6XN03_HIRBI</name>
<dbReference type="EMBL" id="CP001678">
    <property type="protein sequence ID" value="ACT58173.1"/>
    <property type="molecule type" value="Genomic_DNA"/>
</dbReference>
<proteinExistence type="predicted"/>
<dbReference type="OrthoDB" id="7256004at2"/>
<gene>
    <name evidence="2" type="ordered locus">Hbal_0471</name>
</gene>
<accession>C6XN03</accession>
<dbReference type="Proteomes" id="UP000002745">
    <property type="component" value="Chromosome"/>
</dbReference>
<evidence type="ECO:0000313" key="3">
    <source>
        <dbReference type="Proteomes" id="UP000002745"/>
    </source>
</evidence>
<feature type="chain" id="PRO_5002971488" evidence="1">
    <location>
        <begin position="25"/>
        <end position="223"/>
    </location>
</feature>
<dbReference type="AlphaFoldDB" id="C6XN03"/>
<dbReference type="eggNOG" id="COG4625">
    <property type="taxonomic scope" value="Bacteria"/>
</dbReference>
<dbReference type="KEGG" id="hba:Hbal_0471"/>
<evidence type="ECO:0000256" key="1">
    <source>
        <dbReference type="SAM" id="SignalP"/>
    </source>
</evidence>
<dbReference type="Gene3D" id="2.40.160.170">
    <property type="match status" value="1"/>
</dbReference>
<keyword evidence="3" id="KW-1185">Reference proteome</keyword>